<proteinExistence type="predicted"/>
<evidence type="ECO:0000313" key="3">
    <source>
        <dbReference type="Proteomes" id="UP000257109"/>
    </source>
</evidence>
<comment type="caution">
    <text evidence="2">The sequence shown here is derived from an EMBL/GenBank/DDBJ whole genome shotgun (WGS) entry which is preliminary data.</text>
</comment>
<dbReference type="Gene3D" id="3.10.10.10">
    <property type="entry name" value="HIV Type 1 Reverse Transcriptase, subunit A, domain 1"/>
    <property type="match status" value="1"/>
</dbReference>
<dbReference type="Proteomes" id="UP000257109">
    <property type="component" value="Unassembled WGS sequence"/>
</dbReference>
<dbReference type="InterPro" id="IPR000477">
    <property type="entry name" value="RT_dom"/>
</dbReference>
<feature type="non-terminal residue" evidence="2">
    <location>
        <position position="1"/>
    </location>
</feature>
<organism evidence="2 3">
    <name type="scientific">Mucuna pruriens</name>
    <name type="common">Velvet bean</name>
    <name type="synonym">Dolichos pruriens</name>
    <dbReference type="NCBI Taxonomy" id="157652"/>
    <lineage>
        <taxon>Eukaryota</taxon>
        <taxon>Viridiplantae</taxon>
        <taxon>Streptophyta</taxon>
        <taxon>Embryophyta</taxon>
        <taxon>Tracheophyta</taxon>
        <taxon>Spermatophyta</taxon>
        <taxon>Magnoliopsida</taxon>
        <taxon>eudicotyledons</taxon>
        <taxon>Gunneridae</taxon>
        <taxon>Pentapetalae</taxon>
        <taxon>rosids</taxon>
        <taxon>fabids</taxon>
        <taxon>Fabales</taxon>
        <taxon>Fabaceae</taxon>
        <taxon>Papilionoideae</taxon>
        <taxon>50 kb inversion clade</taxon>
        <taxon>NPAAA clade</taxon>
        <taxon>indigoferoid/millettioid clade</taxon>
        <taxon>Phaseoleae</taxon>
        <taxon>Mucuna</taxon>
    </lineage>
</organism>
<dbReference type="PANTHER" id="PTHR24559:SF457">
    <property type="entry name" value="RNA-DIRECTED DNA POLYMERASE HOMOLOG"/>
    <property type="match status" value="1"/>
</dbReference>
<feature type="domain" description="Reverse transcriptase" evidence="1">
    <location>
        <begin position="112"/>
        <end position="182"/>
    </location>
</feature>
<dbReference type="AlphaFoldDB" id="A0A371II55"/>
<evidence type="ECO:0000259" key="1">
    <source>
        <dbReference type="Pfam" id="PF00078"/>
    </source>
</evidence>
<dbReference type="PANTHER" id="PTHR24559">
    <property type="entry name" value="TRANSPOSON TY3-I GAG-POL POLYPROTEIN"/>
    <property type="match status" value="1"/>
</dbReference>
<accession>A0A371II55</accession>
<dbReference type="InterPro" id="IPR053134">
    <property type="entry name" value="RNA-dir_DNA_polymerase"/>
</dbReference>
<dbReference type="InterPro" id="IPR043128">
    <property type="entry name" value="Rev_trsase/Diguanyl_cyclase"/>
</dbReference>
<dbReference type="Gene3D" id="3.30.70.270">
    <property type="match status" value="1"/>
</dbReference>
<dbReference type="CDD" id="cd01647">
    <property type="entry name" value="RT_LTR"/>
    <property type="match status" value="1"/>
</dbReference>
<dbReference type="OrthoDB" id="1745495at2759"/>
<dbReference type="SUPFAM" id="SSF56672">
    <property type="entry name" value="DNA/RNA polymerases"/>
    <property type="match status" value="1"/>
</dbReference>
<protein>
    <recommendedName>
        <fullName evidence="1">Reverse transcriptase domain-containing protein</fullName>
    </recommendedName>
</protein>
<reference evidence="2" key="1">
    <citation type="submission" date="2018-05" db="EMBL/GenBank/DDBJ databases">
        <title>Draft genome of Mucuna pruriens seed.</title>
        <authorList>
            <person name="Nnadi N.E."/>
            <person name="Vos R."/>
            <person name="Hasami M.H."/>
            <person name="Devisetty U.K."/>
            <person name="Aguiy J.C."/>
        </authorList>
    </citation>
    <scope>NUCLEOTIDE SEQUENCE [LARGE SCALE GENOMIC DNA]</scope>
    <source>
        <strain evidence="2">JCA_2017</strain>
    </source>
</reference>
<dbReference type="Pfam" id="PF00078">
    <property type="entry name" value="RVT_1"/>
    <property type="match status" value="1"/>
</dbReference>
<sequence length="216" mass="25182">MRPEVALKIKEEVEKQWNAGFLAVANYPQWVANIVPVPKKDGKVRMCVDYRDLNRASPKDNFPLPHIDVLIDNTAQHAFFSFMNGFSGYNQIMMLPEDQEKTTFITLWGTFCYKRAMVTLFHDMMHKEIEVYMDDMIAKSKTIEQHIEDLRKLFIRLRKYKLQLNPTKCTFGVETGKLLGFNEASENSKRTLRRLASGFLLSGTILYKRNMDMTLL</sequence>
<dbReference type="InterPro" id="IPR043502">
    <property type="entry name" value="DNA/RNA_pol_sf"/>
</dbReference>
<name>A0A371II55_MUCPR</name>
<evidence type="ECO:0000313" key="2">
    <source>
        <dbReference type="EMBL" id="RDY14742.1"/>
    </source>
</evidence>
<keyword evidence="3" id="KW-1185">Reference proteome</keyword>
<gene>
    <name evidence="2" type="ORF">CR513_00144</name>
</gene>
<dbReference type="EMBL" id="QJKJ01000023">
    <property type="protein sequence ID" value="RDY14742.1"/>
    <property type="molecule type" value="Genomic_DNA"/>
</dbReference>